<keyword evidence="2" id="KW-1185">Reference proteome</keyword>
<evidence type="ECO:0008006" key="3">
    <source>
        <dbReference type="Google" id="ProtNLM"/>
    </source>
</evidence>
<evidence type="ECO:0000313" key="2">
    <source>
        <dbReference type="Proteomes" id="UP001595973"/>
    </source>
</evidence>
<protein>
    <recommendedName>
        <fullName evidence="3">HK97 gp10 family phage protein</fullName>
    </recommendedName>
</protein>
<sequence>MTLIRPSTISFFAEITEEELRKRIADEVLTAVGAMGEDGKPLPGVKAEVRRGESRKGGYKITITGPAPARLLLPAKGDGR</sequence>
<reference evidence="2" key="1">
    <citation type="journal article" date="2019" name="Int. J. Syst. Evol. Microbiol.">
        <title>The Global Catalogue of Microorganisms (GCM) 10K type strain sequencing project: providing services to taxonomists for standard genome sequencing and annotation.</title>
        <authorList>
            <consortium name="The Broad Institute Genomics Platform"/>
            <consortium name="The Broad Institute Genome Sequencing Center for Infectious Disease"/>
            <person name="Wu L."/>
            <person name="Ma J."/>
        </authorList>
    </citation>
    <scope>NUCLEOTIDE SEQUENCE [LARGE SCALE GENOMIC DNA]</scope>
    <source>
        <strain evidence="2">CGMCC 4.7283</strain>
    </source>
</reference>
<dbReference type="Proteomes" id="UP001595973">
    <property type="component" value="Unassembled WGS sequence"/>
</dbReference>
<evidence type="ECO:0000313" key="1">
    <source>
        <dbReference type="EMBL" id="MFC4668177.1"/>
    </source>
</evidence>
<dbReference type="RefSeq" id="WP_380716445.1">
    <property type="nucleotide sequence ID" value="NZ_JBHSGI010000004.1"/>
</dbReference>
<accession>A0ABV9KDK0</accession>
<name>A0ABV9KDK0_9RHOB</name>
<dbReference type="EMBL" id="JBHSGI010000004">
    <property type="protein sequence ID" value="MFC4668177.1"/>
    <property type="molecule type" value="Genomic_DNA"/>
</dbReference>
<proteinExistence type="predicted"/>
<comment type="caution">
    <text evidence="1">The sequence shown here is derived from an EMBL/GenBank/DDBJ whole genome shotgun (WGS) entry which is preliminary data.</text>
</comment>
<organism evidence="1 2">
    <name type="scientific">Seohaeicola nanhaiensis</name>
    <dbReference type="NCBI Taxonomy" id="1387282"/>
    <lineage>
        <taxon>Bacteria</taxon>
        <taxon>Pseudomonadati</taxon>
        <taxon>Pseudomonadota</taxon>
        <taxon>Alphaproteobacteria</taxon>
        <taxon>Rhodobacterales</taxon>
        <taxon>Roseobacteraceae</taxon>
        <taxon>Seohaeicola</taxon>
    </lineage>
</organism>
<gene>
    <name evidence="1" type="ORF">ACFO5X_06390</name>
</gene>